<dbReference type="CDD" id="cd02440">
    <property type="entry name" value="AdoMet_MTases"/>
    <property type="match status" value="1"/>
</dbReference>
<dbReference type="KEGG" id="chyd:H4K34_03835"/>
<dbReference type="GO" id="GO:0008757">
    <property type="term" value="F:S-adenosylmethionine-dependent methyltransferase activity"/>
    <property type="evidence" value="ECO:0007669"/>
    <property type="project" value="InterPro"/>
</dbReference>
<protein>
    <submittedName>
        <fullName evidence="2">Class I SAM-dependent methyltransferase</fullName>
    </submittedName>
</protein>
<dbReference type="GO" id="GO:0032259">
    <property type="term" value="P:methylation"/>
    <property type="evidence" value="ECO:0007669"/>
    <property type="project" value="UniProtKB-KW"/>
</dbReference>
<reference evidence="2 3" key="1">
    <citation type="submission" date="2020-08" db="EMBL/GenBank/DDBJ databases">
        <title>Croceimicrobium hydrocarbonivorans gen. nov., sp. nov., a novel marine bacterium isolated from a bacterial consortium that degrades polyethylene terephthalate.</title>
        <authorList>
            <person name="Liu R."/>
        </authorList>
    </citation>
    <scope>NUCLEOTIDE SEQUENCE [LARGE SCALE GENOMIC DNA]</scope>
    <source>
        <strain evidence="2 3">A20-9</strain>
    </source>
</reference>
<dbReference type="Gene3D" id="3.40.50.150">
    <property type="entry name" value="Vaccinia Virus protein VP39"/>
    <property type="match status" value="1"/>
</dbReference>
<keyword evidence="2" id="KW-0489">Methyltransferase</keyword>
<dbReference type="RefSeq" id="WP_210759510.1">
    <property type="nucleotide sequence ID" value="NZ_CP060139.1"/>
</dbReference>
<dbReference type="InterPro" id="IPR013216">
    <property type="entry name" value="Methyltransf_11"/>
</dbReference>
<evidence type="ECO:0000259" key="1">
    <source>
        <dbReference type="Pfam" id="PF08241"/>
    </source>
</evidence>
<sequence>MIKSLFKFALNTIPRPMLIRLSYAAAPILALFYKGDRFEDPIDGRKYRKLLPYGYKGRQRENALAPASLSLERHRLLWLYLQRESKFFDSKQSMLHVAPEQCFYGRFRKMKNLDYLTADLDSPIADVKMDIHDIQYEDNHFDVIFCNHVLEHVTDDRQCMRELCRVLKPGGLAIMQVPFKAGQEVTDEDPTITDPEERIRRFGQYDHVRQYGADYPKRLAEEGFKVEAYKVREAFSPEEIKRFALMDGEVLYVCSK</sequence>
<feature type="domain" description="Methyltransferase type 11" evidence="1">
    <location>
        <begin position="126"/>
        <end position="174"/>
    </location>
</feature>
<dbReference type="PANTHER" id="PTHR43591">
    <property type="entry name" value="METHYLTRANSFERASE"/>
    <property type="match status" value="1"/>
</dbReference>
<keyword evidence="2" id="KW-0808">Transferase</keyword>
<dbReference type="Proteomes" id="UP000516305">
    <property type="component" value="Chromosome"/>
</dbReference>
<accession>A0A7H0VGY6</accession>
<evidence type="ECO:0000313" key="2">
    <source>
        <dbReference type="EMBL" id="QNR24984.1"/>
    </source>
</evidence>
<evidence type="ECO:0000313" key="3">
    <source>
        <dbReference type="Proteomes" id="UP000516305"/>
    </source>
</evidence>
<dbReference type="Pfam" id="PF08241">
    <property type="entry name" value="Methyltransf_11"/>
    <property type="match status" value="1"/>
</dbReference>
<dbReference type="PANTHER" id="PTHR43591:SF110">
    <property type="entry name" value="RHODANESE DOMAIN-CONTAINING PROTEIN"/>
    <property type="match status" value="1"/>
</dbReference>
<proteinExistence type="predicted"/>
<organism evidence="2 3">
    <name type="scientific">Croceimicrobium hydrocarbonivorans</name>
    <dbReference type="NCBI Taxonomy" id="2761580"/>
    <lineage>
        <taxon>Bacteria</taxon>
        <taxon>Pseudomonadati</taxon>
        <taxon>Bacteroidota</taxon>
        <taxon>Flavobacteriia</taxon>
        <taxon>Flavobacteriales</taxon>
        <taxon>Owenweeksiaceae</taxon>
        <taxon>Croceimicrobium</taxon>
    </lineage>
</organism>
<gene>
    <name evidence="2" type="ORF">H4K34_03835</name>
</gene>
<dbReference type="InterPro" id="IPR029063">
    <property type="entry name" value="SAM-dependent_MTases_sf"/>
</dbReference>
<dbReference type="EMBL" id="CP060139">
    <property type="protein sequence ID" value="QNR24984.1"/>
    <property type="molecule type" value="Genomic_DNA"/>
</dbReference>
<name>A0A7H0VGY6_9FLAO</name>
<dbReference type="SUPFAM" id="SSF53335">
    <property type="entry name" value="S-adenosyl-L-methionine-dependent methyltransferases"/>
    <property type="match status" value="1"/>
</dbReference>
<keyword evidence="3" id="KW-1185">Reference proteome</keyword>
<dbReference type="AlphaFoldDB" id="A0A7H0VGY6"/>